<keyword evidence="3" id="KW-1185">Reference proteome</keyword>
<protein>
    <submittedName>
        <fullName evidence="2">Uncharacterized protein</fullName>
    </submittedName>
</protein>
<name>A0A2R6XK64_MARPO</name>
<evidence type="ECO:0000313" key="3">
    <source>
        <dbReference type="Proteomes" id="UP000244005"/>
    </source>
</evidence>
<evidence type="ECO:0000313" key="2">
    <source>
        <dbReference type="EMBL" id="PTQ46508.1"/>
    </source>
</evidence>
<feature type="region of interest" description="Disordered" evidence="1">
    <location>
        <begin position="67"/>
        <end position="190"/>
    </location>
</feature>
<feature type="compositionally biased region" description="Basic residues" evidence="1">
    <location>
        <begin position="34"/>
        <end position="43"/>
    </location>
</feature>
<accession>A0A2R6XK64</accession>
<feature type="compositionally biased region" description="Basic and acidic residues" evidence="1">
    <location>
        <begin position="152"/>
        <end position="165"/>
    </location>
</feature>
<dbReference type="EMBL" id="KZ772683">
    <property type="protein sequence ID" value="PTQ46508.1"/>
    <property type="molecule type" value="Genomic_DNA"/>
</dbReference>
<gene>
    <name evidence="2" type="ORF">MARPO_0011s0169</name>
</gene>
<organism evidence="2 3">
    <name type="scientific">Marchantia polymorpha</name>
    <name type="common">Common liverwort</name>
    <name type="synonym">Marchantia aquatica</name>
    <dbReference type="NCBI Taxonomy" id="3197"/>
    <lineage>
        <taxon>Eukaryota</taxon>
        <taxon>Viridiplantae</taxon>
        <taxon>Streptophyta</taxon>
        <taxon>Embryophyta</taxon>
        <taxon>Marchantiophyta</taxon>
        <taxon>Marchantiopsida</taxon>
        <taxon>Marchantiidae</taxon>
        <taxon>Marchantiales</taxon>
        <taxon>Marchantiaceae</taxon>
        <taxon>Marchantia</taxon>
    </lineage>
</organism>
<evidence type="ECO:0000256" key="1">
    <source>
        <dbReference type="SAM" id="MobiDB-lite"/>
    </source>
</evidence>
<dbReference type="Proteomes" id="UP000244005">
    <property type="component" value="Unassembled WGS sequence"/>
</dbReference>
<dbReference type="AlphaFoldDB" id="A0A2R6XK64"/>
<sequence length="190" mass="20121">MRSGRTAGKLGAGGRCPPRSRHSPPVFSPPPARHVARSTRPRLRAPLFSPLRSPRCRFTAVWFTEQHPPCPLSTPIASTFKPAASPGPAQPGPGGHGPPSLSAVTSCQQHCGWDDSSRPQGPQPQPGPGRGSSGSGANSSSERVAGWVKSRLGSESESSHQRSIDTRAPGCREMPRSVRHHSPRGAIDRD</sequence>
<feature type="region of interest" description="Disordered" evidence="1">
    <location>
        <begin position="1"/>
        <end position="50"/>
    </location>
</feature>
<reference evidence="3" key="1">
    <citation type="journal article" date="2017" name="Cell">
        <title>Insights into land plant evolution garnered from the Marchantia polymorpha genome.</title>
        <authorList>
            <person name="Bowman J.L."/>
            <person name="Kohchi T."/>
            <person name="Yamato K.T."/>
            <person name="Jenkins J."/>
            <person name="Shu S."/>
            <person name="Ishizaki K."/>
            <person name="Yamaoka S."/>
            <person name="Nishihama R."/>
            <person name="Nakamura Y."/>
            <person name="Berger F."/>
            <person name="Adam C."/>
            <person name="Aki S.S."/>
            <person name="Althoff F."/>
            <person name="Araki T."/>
            <person name="Arteaga-Vazquez M.A."/>
            <person name="Balasubrmanian S."/>
            <person name="Barry K."/>
            <person name="Bauer D."/>
            <person name="Boehm C.R."/>
            <person name="Briginshaw L."/>
            <person name="Caballero-Perez J."/>
            <person name="Catarino B."/>
            <person name="Chen F."/>
            <person name="Chiyoda S."/>
            <person name="Chovatia M."/>
            <person name="Davies K.M."/>
            <person name="Delmans M."/>
            <person name="Demura T."/>
            <person name="Dierschke T."/>
            <person name="Dolan L."/>
            <person name="Dorantes-Acosta A.E."/>
            <person name="Eklund D.M."/>
            <person name="Florent S.N."/>
            <person name="Flores-Sandoval E."/>
            <person name="Fujiyama A."/>
            <person name="Fukuzawa H."/>
            <person name="Galik B."/>
            <person name="Grimanelli D."/>
            <person name="Grimwood J."/>
            <person name="Grossniklaus U."/>
            <person name="Hamada T."/>
            <person name="Haseloff J."/>
            <person name="Hetherington A.J."/>
            <person name="Higo A."/>
            <person name="Hirakawa Y."/>
            <person name="Hundley H.N."/>
            <person name="Ikeda Y."/>
            <person name="Inoue K."/>
            <person name="Inoue S.I."/>
            <person name="Ishida S."/>
            <person name="Jia Q."/>
            <person name="Kakita M."/>
            <person name="Kanazawa T."/>
            <person name="Kawai Y."/>
            <person name="Kawashima T."/>
            <person name="Kennedy M."/>
            <person name="Kinose K."/>
            <person name="Kinoshita T."/>
            <person name="Kohara Y."/>
            <person name="Koide E."/>
            <person name="Komatsu K."/>
            <person name="Kopischke S."/>
            <person name="Kubo M."/>
            <person name="Kyozuka J."/>
            <person name="Lagercrantz U."/>
            <person name="Lin S.S."/>
            <person name="Lindquist E."/>
            <person name="Lipzen A.M."/>
            <person name="Lu C.W."/>
            <person name="De Luna E."/>
            <person name="Martienssen R.A."/>
            <person name="Minamino N."/>
            <person name="Mizutani M."/>
            <person name="Mizutani M."/>
            <person name="Mochizuki N."/>
            <person name="Monte I."/>
            <person name="Mosher R."/>
            <person name="Nagasaki H."/>
            <person name="Nakagami H."/>
            <person name="Naramoto S."/>
            <person name="Nishitani K."/>
            <person name="Ohtani M."/>
            <person name="Okamoto T."/>
            <person name="Okumura M."/>
            <person name="Phillips J."/>
            <person name="Pollak B."/>
            <person name="Reinders A."/>
            <person name="Rovekamp M."/>
            <person name="Sano R."/>
            <person name="Sawa S."/>
            <person name="Schmid M.W."/>
            <person name="Shirakawa M."/>
            <person name="Solano R."/>
            <person name="Spunde A."/>
            <person name="Suetsugu N."/>
            <person name="Sugano S."/>
            <person name="Sugiyama A."/>
            <person name="Sun R."/>
            <person name="Suzuki Y."/>
            <person name="Takenaka M."/>
            <person name="Takezawa D."/>
            <person name="Tomogane H."/>
            <person name="Tsuzuki M."/>
            <person name="Ueda T."/>
            <person name="Umeda M."/>
            <person name="Ward J.M."/>
            <person name="Watanabe Y."/>
            <person name="Yazaki K."/>
            <person name="Yokoyama R."/>
            <person name="Yoshitake Y."/>
            <person name="Yotsui I."/>
            <person name="Zachgo S."/>
            <person name="Schmutz J."/>
        </authorList>
    </citation>
    <scope>NUCLEOTIDE SEQUENCE [LARGE SCALE GENOMIC DNA]</scope>
    <source>
        <strain evidence="3">Tak-1</strain>
    </source>
</reference>
<proteinExistence type="predicted"/>